<sequence>MAYNGDSSSVDYSDFNPFNSAEYYHSYCAIDYSNSTSEQQCWMGDEVVSLPDLRTEDSDVQDGFNSWISELVSNYSIDGIRIDSAMQVSTDFFPSFVSSAGVYAVGEVLNGDPTTLCPYQDVMSGMLNYAAYYWIQRGFESTSGSLTDLANGLGWMISVCKDVTLLGNFMENREYCMRGAVRGPRLILTQMISRDFRH</sequence>
<comment type="caution">
    <text evidence="5">The sequence shown here is derived from an EMBL/GenBank/DDBJ whole genome shotgun (WGS) entry which is preliminary data.</text>
</comment>
<comment type="cofactor">
    <cofactor evidence="1">
        <name>Ca(2+)</name>
        <dbReference type="ChEBI" id="CHEBI:29108"/>
    </cofactor>
</comment>
<dbReference type="EMBL" id="RIBY02002200">
    <property type="protein sequence ID" value="KAH9822861.1"/>
    <property type="molecule type" value="Genomic_DNA"/>
</dbReference>
<dbReference type="GO" id="GO:0016787">
    <property type="term" value="F:hydrolase activity"/>
    <property type="evidence" value="ECO:0007669"/>
    <property type="project" value="UniProtKB-KW"/>
</dbReference>
<gene>
    <name evidence="5" type="ORF">Tdes44962_MAKER00689</name>
</gene>
<dbReference type="PANTHER" id="PTHR10357">
    <property type="entry name" value="ALPHA-AMYLASE FAMILY MEMBER"/>
    <property type="match status" value="1"/>
</dbReference>
<reference evidence="5 6" key="1">
    <citation type="journal article" date="2018" name="IMA Fungus">
        <title>IMA Genome-F 10: Nine draft genome sequences of Claviceps purpurea s.lat., including C. arundinis, C. humidiphila, and C. cf. spartinae, pseudomolecules for the pitch canker pathogen Fusarium circinatum, draft genome of Davidsoniella eucalypti, Grosmannia galeiformis, Quambalaria eucalypti, and Teratosphaeria destructans.</title>
        <authorList>
            <person name="Wingfield B.D."/>
            <person name="Liu M."/>
            <person name="Nguyen H.D."/>
            <person name="Lane F.A."/>
            <person name="Morgan S.W."/>
            <person name="De Vos L."/>
            <person name="Wilken P.M."/>
            <person name="Duong T.A."/>
            <person name="Aylward J."/>
            <person name="Coetzee M.P."/>
            <person name="Dadej K."/>
            <person name="De Beer Z.W."/>
            <person name="Findlay W."/>
            <person name="Havenga M."/>
            <person name="Kolarik M."/>
            <person name="Menzies J.G."/>
            <person name="Naidoo K."/>
            <person name="Pochopski O."/>
            <person name="Shoukouhi P."/>
            <person name="Santana Q.C."/>
            <person name="Seifert K.A."/>
            <person name="Soal N."/>
            <person name="Steenkamp E.T."/>
            <person name="Tatham C.T."/>
            <person name="van der Nest M.A."/>
            <person name="Wingfield M.J."/>
        </authorList>
    </citation>
    <scope>NUCLEOTIDE SEQUENCE [LARGE SCALE GENOMIC DNA]</scope>
    <source>
        <strain evidence="5">CMW44962</strain>
    </source>
</reference>
<protein>
    <submittedName>
        <fullName evidence="5">Glycoside hydrolase family 13 protein</fullName>
    </submittedName>
</protein>
<proteinExistence type="inferred from homology"/>
<evidence type="ECO:0000256" key="2">
    <source>
        <dbReference type="ARBA" id="ARBA00008061"/>
    </source>
</evidence>
<evidence type="ECO:0000256" key="4">
    <source>
        <dbReference type="ARBA" id="ARBA00022729"/>
    </source>
</evidence>
<dbReference type="PANTHER" id="PTHR10357:SF215">
    <property type="entry name" value="ALPHA-AMYLASE 1"/>
    <property type="match status" value="1"/>
</dbReference>
<dbReference type="InterPro" id="IPR017853">
    <property type="entry name" value="GH"/>
</dbReference>
<evidence type="ECO:0000313" key="5">
    <source>
        <dbReference type="EMBL" id="KAH9822861.1"/>
    </source>
</evidence>
<dbReference type="OrthoDB" id="204980at2759"/>
<organism evidence="5 6">
    <name type="scientific">Teratosphaeria destructans</name>
    <dbReference type="NCBI Taxonomy" id="418781"/>
    <lineage>
        <taxon>Eukaryota</taxon>
        <taxon>Fungi</taxon>
        <taxon>Dikarya</taxon>
        <taxon>Ascomycota</taxon>
        <taxon>Pezizomycotina</taxon>
        <taxon>Dothideomycetes</taxon>
        <taxon>Dothideomycetidae</taxon>
        <taxon>Mycosphaerellales</taxon>
        <taxon>Teratosphaeriaceae</taxon>
        <taxon>Teratosphaeria</taxon>
    </lineage>
</organism>
<dbReference type="GO" id="GO:0005975">
    <property type="term" value="P:carbohydrate metabolic process"/>
    <property type="evidence" value="ECO:0007669"/>
    <property type="project" value="InterPro"/>
</dbReference>
<keyword evidence="4" id="KW-0732">Signal</keyword>
<dbReference type="Proteomes" id="UP001138500">
    <property type="component" value="Unassembled WGS sequence"/>
</dbReference>
<comment type="similarity">
    <text evidence="2">Belongs to the glycosyl hydrolase 13 family.</text>
</comment>
<evidence type="ECO:0000256" key="3">
    <source>
        <dbReference type="ARBA" id="ARBA00022723"/>
    </source>
</evidence>
<keyword evidence="5" id="KW-0378">Hydrolase</keyword>
<dbReference type="AlphaFoldDB" id="A0A9W7SLR0"/>
<dbReference type="SUPFAM" id="SSF51445">
    <property type="entry name" value="(Trans)glycosidases"/>
    <property type="match status" value="1"/>
</dbReference>
<evidence type="ECO:0000313" key="6">
    <source>
        <dbReference type="Proteomes" id="UP001138500"/>
    </source>
</evidence>
<dbReference type="Gene3D" id="3.20.20.80">
    <property type="entry name" value="Glycosidases"/>
    <property type="match status" value="1"/>
</dbReference>
<keyword evidence="6" id="KW-1185">Reference proteome</keyword>
<dbReference type="GO" id="GO:0046872">
    <property type="term" value="F:metal ion binding"/>
    <property type="evidence" value="ECO:0007669"/>
    <property type="project" value="UniProtKB-KW"/>
</dbReference>
<accession>A0A9W7SLR0</accession>
<evidence type="ECO:0000256" key="1">
    <source>
        <dbReference type="ARBA" id="ARBA00001913"/>
    </source>
</evidence>
<reference evidence="5 6" key="2">
    <citation type="journal article" date="2021" name="Curr. Genet.">
        <title>Genetic response to nitrogen starvation in the aggressive Eucalyptus foliar pathogen Teratosphaeria destructans.</title>
        <authorList>
            <person name="Havenga M."/>
            <person name="Wingfield B.D."/>
            <person name="Wingfield M.J."/>
            <person name="Dreyer L.L."/>
            <person name="Roets F."/>
            <person name="Aylward J."/>
        </authorList>
    </citation>
    <scope>NUCLEOTIDE SEQUENCE [LARGE SCALE GENOMIC DNA]</scope>
    <source>
        <strain evidence="5">CMW44962</strain>
    </source>
</reference>
<keyword evidence="3" id="KW-0479">Metal-binding</keyword>
<name>A0A9W7SLR0_9PEZI</name>